<dbReference type="AlphaFoldDB" id="A0AAN9LU00"/>
<dbReference type="Proteomes" id="UP001367508">
    <property type="component" value="Unassembled WGS sequence"/>
</dbReference>
<dbReference type="InterPro" id="IPR047137">
    <property type="entry name" value="ORF3"/>
</dbReference>
<evidence type="ECO:0000313" key="2">
    <source>
        <dbReference type="Proteomes" id="UP001367508"/>
    </source>
</evidence>
<keyword evidence="2" id="KW-1185">Reference proteome</keyword>
<dbReference type="PANTHER" id="PTHR33824:SF7">
    <property type="entry name" value="POLYKETIDE CYCLASE_DEHYDRASE AND LIPID TRANSPORT SUPERFAMILY PROTEIN"/>
    <property type="match status" value="1"/>
</dbReference>
<accession>A0AAN9LU00</accession>
<gene>
    <name evidence="1" type="ORF">VNO77_20688</name>
</gene>
<dbReference type="EMBL" id="JAYMYQ010000004">
    <property type="protein sequence ID" value="KAK7339997.1"/>
    <property type="molecule type" value="Genomic_DNA"/>
</dbReference>
<name>A0AAN9LU00_CANGL</name>
<sequence>MENPLKDANPKDTNAIIRILPEKHVLSQWSLNYKAFGRDIEFSWLARNMQQKMPYSRMTKMIKIANIIFFIKYG</sequence>
<dbReference type="PANTHER" id="PTHR33824">
    <property type="entry name" value="POLYKETIDE CYCLASE/DEHYDRASE AND LIPID TRANSPORT SUPERFAMILY PROTEIN"/>
    <property type="match status" value="1"/>
</dbReference>
<proteinExistence type="predicted"/>
<comment type="caution">
    <text evidence="1">The sequence shown here is derived from an EMBL/GenBank/DDBJ whole genome shotgun (WGS) entry which is preliminary data.</text>
</comment>
<organism evidence="1 2">
    <name type="scientific">Canavalia gladiata</name>
    <name type="common">Sword bean</name>
    <name type="synonym">Dolichos gladiatus</name>
    <dbReference type="NCBI Taxonomy" id="3824"/>
    <lineage>
        <taxon>Eukaryota</taxon>
        <taxon>Viridiplantae</taxon>
        <taxon>Streptophyta</taxon>
        <taxon>Embryophyta</taxon>
        <taxon>Tracheophyta</taxon>
        <taxon>Spermatophyta</taxon>
        <taxon>Magnoliopsida</taxon>
        <taxon>eudicotyledons</taxon>
        <taxon>Gunneridae</taxon>
        <taxon>Pentapetalae</taxon>
        <taxon>rosids</taxon>
        <taxon>fabids</taxon>
        <taxon>Fabales</taxon>
        <taxon>Fabaceae</taxon>
        <taxon>Papilionoideae</taxon>
        <taxon>50 kb inversion clade</taxon>
        <taxon>NPAAA clade</taxon>
        <taxon>indigoferoid/millettioid clade</taxon>
        <taxon>Phaseoleae</taxon>
        <taxon>Canavalia</taxon>
    </lineage>
</organism>
<reference evidence="1 2" key="1">
    <citation type="submission" date="2024-01" db="EMBL/GenBank/DDBJ databases">
        <title>The genomes of 5 underutilized Papilionoideae crops provide insights into root nodulation and disease resistanc.</title>
        <authorList>
            <person name="Jiang F."/>
        </authorList>
    </citation>
    <scope>NUCLEOTIDE SEQUENCE [LARGE SCALE GENOMIC DNA]</scope>
    <source>
        <strain evidence="1">LVBAO_FW01</strain>
        <tissue evidence="1">Leaves</tissue>
    </source>
</reference>
<evidence type="ECO:0000313" key="1">
    <source>
        <dbReference type="EMBL" id="KAK7339997.1"/>
    </source>
</evidence>
<protein>
    <submittedName>
        <fullName evidence="1">Uncharacterized protein</fullName>
    </submittedName>
</protein>